<evidence type="ECO:0000259" key="2">
    <source>
        <dbReference type="Pfam" id="PF00441"/>
    </source>
</evidence>
<evidence type="ECO:0000256" key="1">
    <source>
        <dbReference type="ARBA" id="ARBA00022630"/>
    </source>
</evidence>
<accession>A0A9W9Y6R3</accession>
<sequence>MLLVQVGWNSQPTRAVIFEDCKVPVSNRVGYEGQEQLKHPLNKQLNTPRWRKQFDTPLADNQHIQFKLADMATSLVTSRLIVRQAARALDAKSPEAPTLCSMAKLFATDQCFQVCNDALQLHGGYGYLRIMLFN</sequence>
<dbReference type="Pfam" id="PF00441">
    <property type="entry name" value="Acyl-CoA_dh_1"/>
    <property type="match status" value="1"/>
</dbReference>
<gene>
    <name evidence="3" type="primary">ACAD8_3</name>
    <name evidence="3" type="ORF">OS493_039171</name>
</gene>
<feature type="non-terminal residue" evidence="3">
    <location>
        <position position="134"/>
    </location>
</feature>
<dbReference type="PANTHER" id="PTHR43831:SF1">
    <property type="entry name" value="ISOBUTYRYL-COA DEHYDROGENASE, MITOCHONDRIAL"/>
    <property type="match status" value="1"/>
</dbReference>
<name>A0A9W9Y6R3_9CNID</name>
<dbReference type="AlphaFoldDB" id="A0A9W9Y6R3"/>
<keyword evidence="4" id="KW-1185">Reference proteome</keyword>
<reference evidence="3" key="1">
    <citation type="submission" date="2023-01" db="EMBL/GenBank/DDBJ databases">
        <title>Genome assembly of the deep-sea coral Lophelia pertusa.</title>
        <authorList>
            <person name="Herrera S."/>
            <person name="Cordes E."/>
        </authorList>
    </citation>
    <scope>NUCLEOTIDE SEQUENCE</scope>
    <source>
        <strain evidence="3">USNM1676648</strain>
        <tissue evidence="3">Polyp</tissue>
    </source>
</reference>
<dbReference type="InterPro" id="IPR052547">
    <property type="entry name" value="Mito_Isobutyryl-CoADH"/>
</dbReference>
<organism evidence="3 4">
    <name type="scientific">Desmophyllum pertusum</name>
    <dbReference type="NCBI Taxonomy" id="174260"/>
    <lineage>
        <taxon>Eukaryota</taxon>
        <taxon>Metazoa</taxon>
        <taxon>Cnidaria</taxon>
        <taxon>Anthozoa</taxon>
        <taxon>Hexacorallia</taxon>
        <taxon>Scleractinia</taxon>
        <taxon>Caryophylliina</taxon>
        <taxon>Caryophylliidae</taxon>
        <taxon>Desmophyllum</taxon>
    </lineage>
</organism>
<protein>
    <submittedName>
        <fullName evidence="3">Isobutyryl-CoA dehydrogenase, mitochondrial</fullName>
    </submittedName>
</protein>
<dbReference type="SUPFAM" id="SSF47203">
    <property type="entry name" value="Acyl-CoA dehydrogenase C-terminal domain-like"/>
    <property type="match status" value="1"/>
</dbReference>
<keyword evidence="1" id="KW-0285">Flavoprotein</keyword>
<evidence type="ECO:0000313" key="4">
    <source>
        <dbReference type="Proteomes" id="UP001163046"/>
    </source>
</evidence>
<comment type="caution">
    <text evidence="3">The sequence shown here is derived from an EMBL/GenBank/DDBJ whole genome shotgun (WGS) entry which is preliminary data.</text>
</comment>
<feature type="domain" description="Acyl-CoA dehydrogenase/oxidase C-terminal" evidence="2">
    <location>
        <begin position="49"/>
        <end position="129"/>
    </location>
</feature>
<dbReference type="GO" id="GO:0005739">
    <property type="term" value="C:mitochondrion"/>
    <property type="evidence" value="ECO:0007669"/>
    <property type="project" value="TreeGrafter"/>
</dbReference>
<dbReference type="Proteomes" id="UP001163046">
    <property type="component" value="Unassembled WGS sequence"/>
</dbReference>
<dbReference type="GO" id="GO:0016627">
    <property type="term" value="F:oxidoreductase activity, acting on the CH-CH group of donors"/>
    <property type="evidence" value="ECO:0007669"/>
    <property type="project" value="InterPro"/>
</dbReference>
<proteinExistence type="predicted"/>
<dbReference type="EMBL" id="MU827938">
    <property type="protein sequence ID" value="KAJ7314703.1"/>
    <property type="molecule type" value="Genomic_DNA"/>
</dbReference>
<dbReference type="InterPro" id="IPR009075">
    <property type="entry name" value="AcylCo_DH/oxidase_C"/>
</dbReference>
<dbReference type="OrthoDB" id="10254877at2759"/>
<dbReference type="InterPro" id="IPR036250">
    <property type="entry name" value="AcylCo_DH-like_C"/>
</dbReference>
<evidence type="ECO:0000313" key="3">
    <source>
        <dbReference type="EMBL" id="KAJ7314703.1"/>
    </source>
</evidence>
<dbReference type="PANTHER" id="PTHR43831">
    <property type="entry name" value="ISOBUTYRYL-COA DEHYDROGENASE"/>
    <property type="match status" value="1"/>
</dbReference>
<dbReference type="Gene3D" id="1.20.140.10">
    <property type="entry name" value="Butyryl-CoA Dehydrogenase, subunit A, domain 3"/>
    <property type="match status" value="1"/>
</dbReference>